<organism evidence="18 19">
    <name type="scientific">Penicillium chermesinum</name>
    <dbReference type="NCBI Taxonomy" id="63820"/>
    <lineage>
        <taxon>Eukaryota</taxon>
        <taxon>Fungi</taxon>
        <taxon>Dikarya</taxon>
        <taxon>Ascomycota</taxon>
        <taxon>Pezizomycotina</taxon>
        <taxon>Eurotiomycetes</taxon>
        <taxon>Eurotiomycetidae</taxon>
        <taxon>Eurotiales</taxon>
        <taxon>Aspergillaceae</taxon>
        <taxon>Penicillium</taxon>
    </lineage>
</organism>
<dbReference type="GO" id="GO:0005507">
    <property type="term" value="F:copper ion binding"/>
    <property type="evidence" value="ECO:0007669"/>
    <property type="project" value="InterPro"/>
</dbReference>
<name>A0A9W9P937_9EURO</name>
<dbReference type="SFLD" id="SFLDF00027">
    <property type="entry name" value="p-type_atpase"/>
    <property type="match status" value="1"/>
</dbReference>
<dbReference type="OrthoDB" id="432719at2759"/>
<dbReference type="EMBL" id="JAPQKS010000003">
    <property type="protein sequence ID" value="KAJ5239985.1"/>
    <property type="molecule type" value="Genomic_DNA"/>
</dbReference>
<evidence type="ECO:0000259" key="17">
    <source>
        <dbReference type="PROSITE" id="PS50846"/>
    </source>
</evidence>
<dbReference type="InterPro" id="IPR027256">
    <property type="entry name" value="P-typ_ATPase_IB"/>
</dbReference>
<feature type="transmembrane region" description="Helical" evidence="15">
    <location>
        <begin position="1240"/>
        <end position="1260"/>
    </location>
</feature>
<dbReference type="PANTHER" id="PTHR43520:SF32">
    <property type="entry name" value="COPPER RESISTANCE P-TYPE ATPASE (EUROFUNG)"/>
    <property type="match status" value="1"/>
</dbReference>
<dbReference type="Proteomes" id="UP001150941">
    <property type="component" value="Unassembled WGS sequence"/>
</dbReference>
<evidence type="ECO:0000256" key="2">
    <source>
        <dbReference type="ARBA" id="ARBA00006024"/>
    </source>
</evidence>
<evidence type="ECO:0000256" key="7">
    <source>
        <dbReference type="ARBA" id="ARBA00022741"/>
    </source>
</evidence>
<dbReference type="PROSITE" id="PS01047">
    <property type="entry name" value="HMA_1"/>
    <property type="match status" value="3"/>
</dbReference>
<feature type="region of interest" description="Disordered" evidence="16">
    <location>
        <begin position="148"/>
        <end position="234"/>
    </location>
</feature>
<dbReference type="SUPFAM" id="SSF81660">
    <property type="entry name" value="Metal cation-transporting ATPase, ATP-binding domain N"/>
    <property type="match status" value="1"/>
</dbReference>
<proteinExistence type="inferred from homology"/>
<keyword evidence="10" id="KW-1278">Translocase</keyword>
<sequence length="1275" mass="137130">MSTSKGLPSTPTIQSIDPDMDTIRSLFWVGNVHCASCVDYVTEVLSEFPSVKEVDVSVLTHEVRVIHGASAQPSDLVNALIHAAFEVHHATTYDGRGEVIADINTTSWNSRSSVLFGTPRNSYSSLSSNIKERWHTSREKRHISNCDACRKEQSNHQSGESTLNDHEVSKEKPSHTGNSWETDLESGLEGSEKTLISEPGTPSFAAETWASPTLPHSPKTLPGIPETPQAPSEALDEFSARVSIGGMSCAACVNSVTAAIREIECVKEATVNLLTNSATLTYSGPRANIDVITEHIEDIGFEAFIDEVNPVPKAVSSRQEPAAFITEIAITGMTCGSCVGTVTRGLEELPFVQNVSVNLLSHSGKVEFEGRENLDKIIEKIEDMGFDASVSSVHPSDASARQAGPAQARIVSIHIDGMFCHHCPQKVLSSLASLPGVEVVDEPSEKKPLLKLTYTPDAPSITIRSIISTINNADDAFNATIHHPPSIEDRSRAMQLHERSRLLCRLLFVFAVAIPTFIVGIVFMSLVSPQNPVRRFLEQNMWSGSVSRTEWALFIMSTPVMFYGTDVFHTRALKEIYALWRPGSRTPLLRRFYRFGSMNMLISAGTSVAYFASLAVLIVDAVAGNKSSASSTTYFDSVVFLTLFILAGRFLEAYSKAKTGDAVSSLGNLRPSEALLVEGHALGGDSSGDASDRTSRVSVDLLEVGDIVRIPHGASPPADGIVVGEGAYQFDESSLTGESRPVKKAAGDCVYTGSVNTGQPIQVRITELGGSSMLDRIIAVVREGQSKRAPVERVADLLTSHFVPVITLIAISTFIIWLALGHSGALPADYLDNARGGWTFWSLEFAIAVFVVACPCGLALAAPTALFVGGGLAAKHGILVKGGGEAFQEASRLDAIVFDKTGTLTEGGSLKVSNHAVLTTDENLLKMAWAMTQRLEESSNHPIAQAIVAFCASKPQVSVLSSDIQEIGGQGMKGTFVISDGETEHRYEAAIGNERLFHSLSPSEAHSREVGKHLSGYQIAGKSTAILSLRCIDPEALEKSSFAPALVLATSDTIRPETISVISELQNRKVEVFMCTGDNPTTAHAVADMVGIPRTNVMANALPAEKATFLRKIQDGTAKGPHDQPATRPIVAFVGDGVNDSPALAAADVSIAMASGSDVAINSASFILLNSDLSTILQLVLLSRRVFNRVRLNFVWAVFYNMCLVPVAAGVFYPIVSGHHQKVVNGEVMTVNEHWRLNPVWAALAMALSSISVVSSSLALRIDMQSIKKAFWKRK</sequence>
<evidence type="ECO:0000313" key="19">
    <source>
        <dbReference type="Proteomes" id="UP001150941"/>
    </source>
</evidence>
<evidence type="ECO:0000256" key="3">
    <source>
        <dbReference type="ARBA" id="ARBA00022448"/>
    </source>
</evidence>
<keyword evidence="9" id="KW-0460">Magnesium</keyword>
<dbReference type="Pfam" id="PF00403">
    <property type="entry name" value="HMA"/>
    <property type="match status" value="4"/>
</dbReference>
<comment type="subcellular location">
    <subcellularLocation>
        <location evidence="1">Endomembrane system</location>
        <topology evidence="1">Multi-pass membrane protein</topology>
    </subcellularLocation>
    <subcellularLocation>
        <location evidence="15">Membrane</location>
    </subcellularLocation>
</comment>
<dbReference type="SUPFAM" id="SSF55008">
    <property type="entry name" value="HMA, heavy metal-associated domain"/>
    <property type="match status" value="4"/>
</dbReference>
<feature type="transmembrane region" description="Helical" evidence="15">
    <location>
        <begin position="797"/>
        <end position="820"/>
    </location>
</feature>
<reference evidence="18" key="1">
    <citation type="submission" date="2022-11" db="EMBL/GenBank/DDBJ databases">
        <authorList>
            <person name="Petersen C."/>
        </authorList>
    </citation>
    <scope>NUCLEOTIDE SEQUENCE</scope>
    <source>
        <strain evidence="18">IBT 19713</strain>
    </source>
</reference>
<evidence type="ECO:0000256" key="1">
    <source>
        <dbReference type="ARBA" id="ARBA00004127"/>
    </source>
</evidence>
<dbReference type="PRINTS" id="PR00120">
    <property type="entry name" value="HATPASE"/>
</dbReference>
<dbReference type="SUPFAM" id="SSF81653">
    <property type="entry name" value="Calcium ATPase, transduction domain A"/>
    <property type="match status" value="1"/>
</dbReference>
<feature type="domain" description="HMA" evidence="17">
    <location>
        <begin position="324"/>
        <end position="389"/>
    </location>
</feature>
<dbReference type="InterPro" id="IPR006122">
    <property type="entry name" value="HMA_Cu_ion-bd"/>
</dbReference>
<dbReference type="GO" id="GO:0043682">
    <property type="term" value="F:P-type divalent copper transporter activity"/>
    <property type="evidence" value="ECO:0007669"/>
    <property type="project" value="TreeGrafter"/>
</dbReference>
<evidence type="ECO:0000256" key="12">
    <source>
        <dbReference type="ARBA" id="ARBA00023008"/>
    </source>
</evidence>
<evidence type="ECO:0000256" key="5">
    <source>
        <dbReference type="ARBA" id="ARBA00022723"/>
    </source>
</evidence>
<dbReference type="InterPro" id="IPR036412">
    <property type="entry name" value="HAD-like_sf"/>
</dbReference>
<evidence type="ECO:0000256" key="16">
    <source>
        <dbReference type="SAM" id="MobiDB-lite"/>
    </source>
</evidence>
<reference evidence="18" key="2">
    <citation type="journal article" date="2023" name="IMA Fungus">
        <title>Comparative genomic study of the Penicillium genus elucidates a diverse pangenome and 15 lateral gene transfer events.</title>
        <authorList>
            <person name="Petersen C."/>
            <person name="Sorensen T."/>
            <person name="Nielsen M.R."/>
            <person name="Sondergaard T.E."/>
            <person name="Sorensen J.L."/>
            <person name="Fitzpatrick D.A."/>
            <person name="Frisvad J.C."/>
            <person name="Nielsen K.L."/>
        </authorList>
    </citation>
    <scope>NUCLEOTIDE SEQUENCE</scope>
    <source>
        <strain evidence="18">IBT 19713</strain>
    </source>
</reference>
<dbReference type="Pfam" id="PF00122">
    <property type="entry name" value="E1-E2_ATPase"/>
    <property type="match status" value="1"/>
</dbReference>
<dbReference type="SUPFAM" id="SSF56784">
    <property type="entry name" value="HAD-like"/>
    <property type="match status" value="1"/>
</dbReference>
<keyword evidence="8 15" id="KW-0067">ATP-binding</keyword>
<dbReference type="NCBIfam" id="TIGR00003">
    <property type="entry name" value="copper ion binding protein"/>
    <property type="match status" value="1"/>
</dbReference>
<dbReference type="Gene3D" id="3.40.1110.10">
    <property type="entry name" value="Calcium-transporting ATPase, cytoplasmic domain N"/>
    <property type="match status" value="1"/>
</dbReference>
<feature type="transmembrane region" description="Helical" evidence="15">
    <location>
        <begin position="631"/>
        <end position="651"/>
    </location>
</feature>
<evidence type="ECO:0000256" key="4">
    <source>
        <dbReference type="ARBA" id="ARBA00022692"/>
    </source>
</evidence>
<dbReference type="PROSITE" id="PS00154">
    <property type="entry name" value="ATPASE_E1_E2"/>
    <property type="match status" value="1"/>
</dbReference>
<keyword evidence="7 15" id="KW-0547">Nucleotide-binding</keyword>
<dbReference type="InterPro" id="IPR023214">
    <property type="entry name" value="HAD_sf"/>
</dbReference>
<evidence type="ECO:0000256" key="9">
    <source>
        <dbReference type="ARBA" id="ARBA00022842"/>
    </source>
</evidence>
<dbReference type="GO" id="GO:0016020">
    <property type="term" value="C:membrane"/>
    <property type="evidence" value="ECO:0007669"/>
    <property type="project" value="UniProtKB-SubCell"/>
</dbReference>
<dbReference type="InterPro" id="IPR008250">
    <property type="entry name" value="ATPase_P-typ_transduc_dom_A_sf"/>
</dbReference>
<dbReference type="PANTHER" id="PTHR43520">
    <property type="entry name" value="ATP7, ISOFORM B"/>
    <property type="match status" value="1"/>
</dbReference>
<keyword evidence="13" id="KW-0406">Ion transport</keyword>
<dbReference type="GO" id="GO:0005524">
    <property type="term" value="F:ATP binding"/>
    <property type="evidence" value="ECO:0007669"/>
    <property type="project" value="UniProtKB-UniRule"/>
</dbReference>
<dbReference type="PROSITE" id="PS50846">
    <property type="entry name" value="HMA_2"/>
    <property type="match status" value="4"/>
</dbReference>
<protein>
    <recommendedName>
        <fullName evidence="17">HMA domain-containing protein</fullName>
    </recommendedName>
</protein>
<evidence type="ECO:0000256" key="11">
    <source>
        <dbReference type="ARBA" id="ARBA00022989"/>
    </source>
</evidence>
<dbReference type="InterPro" id="IPR006121">
    <property type="entry name" value="HMA_dom"/>
</dbReference>
<evidence type="ECO:0000313" key="18">
    <source>
        <dbReference type="EMBL" id="KAJ5239985.1"/>
    </source>
</evidence>
<keyword evidence="4 15" id="KW-0812">Transmembrane</keyword>
<dbReference type="SUPFAM" id="SSF81665">
    <property type="entry name" value="Calcium ATPase, transmembrane domain M"/>
    <property type="match status" value="1"/>
</dbReference>
<accession>A0A9W9P937</accession>
<dbReference type="FunFam" id="3.30.70.100:FF:000001">
    <property type="entry name" value="ATPase copper transporting beta"/>
    <property type="match status" value="2"/>
</dbReference>
<feature type="domain" description="HMA" evidence="17">
    <location>
        <begin position="238"/>
        <end position="304"/>
    </location>
</feature>
<dbReference type="InterPro" id="IPR001757">
    <property type="entry name" value="P_typ_ATPase"/>
</dbReference>
<keyword evidence="19" id="KW-1185">Reference proteome</keyword>
<dbReference type="NCBIfam" id="TIGR01494">
    <property type="entry name" value="ATPase_P-type"/>
    <property type="match status" value="2"/>
</dbReference>
<dbReference type="GeneID" id="83201204"/>
<dbReference type="GO" id="GO:0016887">
    <property type="term" value="F:ATP hydrolysis activity"/>
    <property type="evidence" value="ECO:0007669"/>
    <property type="project" value="InterPro"/>
</dbReference>
<dbReference type="AlphaFoldDB" id="A0A9W9P937"/>
<evidence type="ECO:0000256" key="8">
    <source>
        <dbReference type="ARBA" id="ARBA00022840"/>
    </source>
</evidence>
<dbReference type="Gene3D" id="3.30.70.100">
    <property type="match status" value="4"/>
</dbReference>
<dbReference type="SFLD" id="SFLDG00002">
    <property type="entry name" value="C1.7:_P-type_atpase_like"/>
    <property type="match status" value="1"/>
</dbReference>
<feature type="compositionally biased region" description="Basic and acidic residues" evidence="16">
    <location>
        <begin position="163"/>
        <end position="174"/>
    </location>
</feature>
<evidence type="ECO:0000256" key="15">
    <source>
        <dbReference type="RuleBase" id="RU362081"/>
    </source>
</evidence>
<dbReference type="Gene3D" id="3.40.50.1000">
    <property type="entry name" value="HAD superfamily/HAD-like"/>
    <property type="match status" value="1"/>
</dbReference>
<comment type="caution">
    <text evidence="18">The sequence shown here is derived from an EMBL/GenBank/DDBJ whole genome shotgun (WGS) entry which is preliminary data.</text>
</comment>
<dbReference type="InterPro" id="IPR023299">
    <property type="entry name" value="ATPase_P-typ_cyto_dom_N"/>
</dbReference>
<keyword evidence="3" id="KW-0813">Transport</keyword>
<feature type="transmembrane region" description="Helical" evidence="15">
    <location>
        <begin position="1194"/>
        <end position="1216"/>
    </location>
</feature>
<dbReference type="InterPro" id="IPR018303">
    <property type="entry name" value="ATPase_P-typ_P_site"/>
</dbReference>
<dbReference type="Pfam" id="PF00702">
    <property type="entry name" value="Hydrolase"/>
    <property type="match status" value="1"/>
</dbReference>
<dbReference type="InterPro" id="IPR023298">
    <property type="entry name" value="ATPase_P-typ_TM_dom_sf"/>
</dbReference>
<dbReference type="NCBIfam" id="TIGR01525">
    <property type="entry name" value="ATPase-IB_hvy"/>
    <property type="match status" value="1"/>
</dbReference>
<keyword evidence="6" id="KW-0677">Repeat</keyword>
<dbReference type="InterPro" id="IPR036163">
    <property type="entry name" value="HMA_dom_sf"/>
</dbReference>
<feature type="transmembrane region" description="Helical" evidence="15">
    <location>
        <begin position="502"/>
        <end position="527"/>
    </location>
</feature>
<dbReference type="PROSITE" id="PS01229">
    <property type="entry name" value="COF_2"/>
    <property type="match status" value="1"/>
</dbReference>
<feature type="domain" description="HMA" evidence="17">
    <location>
        <begin position="23"/>
        <end position="88"/>
    </location>
</feature>
<evidence type="ECO:0000256" key="13">
    <source>
        <dbReference type="ARBA" id="ARBA00023065"/>
    </source>
</evidence>
<evidence type="ECO:0000256" key="14">
    <source>
        <dbReference type="ARBA" id="ARBA00023136"/>
    </source>
</evidence>
<comment type="similarity">
    <text evidence="2 15">Belongs to the cation transport ATPase (P-type) (TC 3.A.3) family. Type IB subfamily.</text>
</comment>
<dbReference type="Gene3D" id="2.70.150.10">
    <property type="entry name" value="Calcium-transporting ATPase, cytoplasmic transduction domain A"/>
    <property type="match status" value="1"/>
</dbReference>
<dbReference type="SFLD" id="SFLDS00003">
    <property type="entry name" value="Haloacid_Dehalogenase"/>
    <property type="match status" value="1"/>
</dbReference>
<dbReference type="FunFam" id="2.70.150.10:FF:000068">
    <property type="entry name" value="Copper resistance-associated P-type ATPase"/>
    <property type="match status" value="1"/>
</dbReference>
<evidence type="ECO:0000256" key="6">
    <source>
        <dbReference type="ARBA" id="ARBA00022737"/>
    </source>
</evidence>
<dbReference type="RefSeq" id="XP_058332904.1">
    <property type="nucleotide sequence ID" value="XM_058473901.1"/>
</dbReference>
<dbReference type="InterPro" id="IPR059000">
    <property type="entry name" value="ATPase_P-type_domA"/>
</dbReference>
<keyword evidence="14 15" id="KW-0472">Membrane</keyword>
<dbReference type="InterPro" id="IPR017969">
    <property type="entry name" value="Heavy-metal-associated_CS"/>
</dbReference>
<keyword evidence="11 15" id="KW-1133">Transmembrane helix</keyword>
<keyword evidence="5 15" id="KW-0479">Metal-binding</keyword>
<gene>
    <name evidence="18" type="ORF">N7468_004604</name>
</gene>
<feature type="transmembrane region" description="Helical" evidence="15">
    <location>
        <begin position="592"/>
        <end position="619"/>
    </location>
</feature>
<feature type="domain" description="HMA" evidence="17">
    <location>
        <begin position="409"/>
        <end position="478"/>
    </location>
</feature>
<dbReference type="CDD" id="cd00371">
    <property type="entry name" value="HMA"/>
    <property type="match status" value="3"/>
</dbReference>
<keyword evidence="12" id="KW-0186">Copper</keyword>
<dbReference type="InterPro" id="IPR044492">
    <property type="entry name" value="P_typ_ATPase_HD_dom"/>
</dbReference>
<dbReference type="GO" id="GO:0055070">
    <property type="term" value="P:copper ion homeostasis"/>
    <property type="evidence" value="ECO:0007669"/>
    <property type="project" value="TreeGrafter"/>
</dbReference>
<evidence type="ECO:0000256" key="10">
    <source>
        <dbReference type="ARBA" id="ARBA00022967"/>
    </source>
</evidence>
<dbReference type="PRINTS" id="PR00119">
    <property type="entry name" value="CATATPASE"/>
</dbReference>
<feature type="transmembrane region" description="Helical" evidence="15">
    <location>
        <begin position="840"/>
        <end position="868"/>
    </location>
</feature>